<evidence type="ECO:0000313" key="4">
    <source>
        <dbReference type="Proteomes" id="UP000312397"/>
    </source>
</evidence>
<protein>
    <submittedName>
        <fullName evidence="2">Uncharacterized protein</fullName>
    </submittedName>
</protein>
<reference evidence="2 5" key="1">
    <citation type="submission" date="2018-05" db="EMBL/GenBank/DDBJ databases">
        <authorList>
            <consortium name="NARMS: The National Antimicrobial Resistance Monitoring System"/>
        </authorList>
    </citation>
    <scope>NUCLEOTIDE SEQUENCE [LARGE SCALE GENOMIC DNA]</scope>
    <source>
        <strain evidence="2 5">FSIS1607212</strain>
    </source>
</reference>
<dbReference type="RefSeq" id="WP_052804574.1">
    <property type="nucleotide sequence ID" value="NZ_AP028413.1"/>
</dbReference>
<organism evidence="2 5">
    <name type="scientific">Campylobacter jejuni</name>
    <dbReference type="NCBI Taxonomy" id="197"/>
    <lineage>
        <taxon>Bacteria</taxon>
        <taxon>Pseudomonadati</taxon>
        <taxon>Campylobacterota</taxon>
        <taxon>Epsilonproteobacteria</taxon>
        <taxon>Campylobacterales</taxon>
        <taxon>Campylobacteraceae</taxon>
        <taxon>Campylobacter</taxon>
    </lineage>
</organism>
<dbReference type="EMBL" id="VEVS01000024">
    <property type="protein sequence ID" value="TNO41143.1"/>
    <property type="molecule type" value="Genomic_DNA"/>
</dbReference>
<evidence type="ECO:0000313" key="2">
    <source>
        <dbReference type="EMBL" id="EAL3736068.1"/>
    </source>
</evidence>
<dbReference type="EMBL" id="AACNRY010000026">
    <property type="protein sequence ID" value="EAL3736068.1"/>
    <property type="molecule type" value="Genomic_DNA"/>
</dbReference>
<dbReference type="EMBL" id="AACCII010000003">
    <property type="protein sequence ID" value="EAJ9718493.1"/>
    <property type="molecule type" value="Genomic_DNA"/>
</dbReference>
<evidence type="ECO:0000313" key="6">
    <source>
        <dbReference type="Proteomes" id="UP000349590"/>
    </source>
</evidence>
<reference evidence="3 4" key="3">
    <citation type="submission" date="2019-06" db="EMBL/GenBank/DDBJ databases">
        <title>Epidemiology of MDR Campylobacter spp.</title>
        <authorList>
            <person name="Addetia A."/>
            <person name="Greninger A."/>
            <person name="Fang F."/>
        </authorList>
    </citation>
    <scope>NUCLEOTIDE SEQUENCE [LARGE SCALE GENOMIC DNA]</scope>
    <source>
        <strain evidence="3 4">HMC314</strain>
    </source>
</reference>
<proteinExistence type="predicted"/>
<reference evidence="1 6" key="2">
    <citation type="submission" date="2019-04" db="EMBL/GenBank/DDBJ databases">
        <authorList>
            <consortium name="PulseNet: The National Subtyping Network for Foodborne Disease Surveillance"/>
            <person name="Tarr C.L."/>
            <person name="Trees E."/>
            <person name="Katz L.S."/>
            <person name="Carleton-Romer H.A."/>
            <person name="Stroika S."/>
            <person name="Kucerova Z."/>
            <person name="Roache K.F."/>
            <person name="Sabol A.L."/>
            <person name="Besser J."/>
            <person name="Gerner-Smidt P."/>
        </authorList>
    </citation>
    <scope>NUCLEOTIDE SEQUENCE [LARGE SCALE GENOMIC DNA]</scope>
    <source>
        <strain evidence="1 6">PNUSAC009041</strain>
    </source>
</reference>
<gene>
    <name evidence="2" type="ORF">BFD99_08825</name>
    <name evidence="1" type="ORF">E8P16_03395</name>
    <name evidence="3" type="ORF">FH034_07045</name>
</gene>
<evidence type="ECO:0000313" key="5">
    <source>
        <dbReference type="Proteomes" id="UP000335162"/>
    </source>
</evidence>
<name>A0A1J6QGE5_CAMJU</name>
<dbReference type="Proteomes" id="UP000349590">
    <property type="component" value="Unassembled WGS sequence"/>
</dbReference>
<comment type="caution">
    <text evidence="2">The sequence shown here is derived from an EMBL/GenBank/DDBJ whole genome shotgun (WGS) entry which is preliminary data.</text>
</comment>
<dbReference type="AlphaFoldDB" id="A0A1J6QGE5"/>
<dbReference type="Proteomes" id="UP000335162">
    <property type="component" value="Unassembled WGS sequence"/>
</dbReference>
<evidence type="ECO:0000313" key="1">
    <source>
        <dbReference type="EMBL" id="EAJ9718493.1"/>
    </source>
</evidence>
<dbReference type="Proteomes" id="UP000312397">
    <property type="component" value="Unassembled WGS sequence"/>
</dbReference>
<sequence>MEKNYEDFKEALLKGNLALVLTGVSKSGMTRTFKVFYKNKKEQYLPIPDEIAKAVSERKVGEKGIVIRGCGMDMSLALWLNIASYLKCYDEAYRNYFSYRLNSGNFNPFYPNMETFINEMTKNQSID</sequence>
<accession>A0A1J6QGE5</accession>
<evidence type="ECO:0000313" key="3">
    <source>
        <dbReference type="EMBL" id="TNO41143.1"/>
    </source>
</evidence>